<keyword evidence="1" id="KW-1133">Transmembrane helix</keyword>
<keyword evidence="3" id="KW-1185">Reference proteome</keyword>
<dbReference type="Proteomes" id="UP000800200">
    <property type="component" value="Unassembled WGS sequence"/>
</dbReference>
<reference evidence="2" key="1">
    <citation type="journal article" date="2020" name="Stud. Mycol.">
        <title>101 Dothideomycetes genomes: a test case for predicting lifestyles and emergence of pathogens.</title>
        <authorList>
            <person name="Haridas S."/>
            <person name="Albert R."/>
            <person name="Binder M."/>
            <person name="Bloem J."/>
            <person name="Labutti K."/>
            <person name="Salamov A."/>
            <person name="Andreopoulos B."/>
            <person name="Baker S."/>
            <person name="Barry K."/>
            <person name="Bills G."/>
            <person name="Bluhm B."/>
            <person name="Cannon C."/>
            <person name="Castanera R."/>
            <person name="Culley D."/>
            <person name="Daum C."/>
            <person name="Ezra D."/>
            <person name="Gonzalez J."/>
            <person name="Henrissat B."/>
            <person name="Kuo A."/>
            <person name="Liang C."/>
            <person name="Lipzen A."/>
            <person name="Lutzoni F."/>
            <person name="Magnuson J."/>
            <person name="Mondo S."/>
            <person name="Nolan M."/>
            <person name="Ohm R."/>
            <person name="Pangilinan J."/>
            <person name="Park H.-J."/>
            <person name="Ramirez L."/>
            <person name="Alfaro M."/>
            <person name="Sun H."/>
            <person name="Tritt A."/>
            <person name="Yoshinaga Y."/>
            <person name="Zwiers L.-H."/>
            <person name="Turgeon B."/>
            <person name="Goodwin S."/>
            <person name="Spatafora J."/>
            <person name="Crous P."/>
            <person name="Grigoriev I."/>
        </authorList>
    </citation>
    <scope>NUCLEOTIDE SEQUENCE</scope>
    <source>
        <strain evidence="2">CBS 207.26</strain>
    </source>
</reference>
<name>A0A6A6EQY6_9PEZI</name>
<keyword evidence="1" id="KW-0812">Transmembrane</keyword>
<feature type="transmembrane region" description="Helical" evidence="1">
    <location>
        <begin position="53"/>
        <end position="77"/>
    </location>
</feature>
<evidence type="ECO:0000313" key="2">
    <source>
        <dbReference type="EMBL" id="KAF2194597.1"/>
    </source>
</evidence>
<feature type="transmembrane region" description="Helical" evidence="1">
    <location>
        <begin position="463"/>
        <end position="487"/>
    </location>
</feature>
<gene>
    <name evidence="2" type="ORF">K469DRAFT_744484</name>
</gene>
<organism evidence="2 3">
    <name type="scientific">Zopfia rhizophila CBS 207.26</name>
    <dbReference type="NCBI Taxonomy" id="1314779"/>
    <lineage>
        <taxon>Eukaryota</taxon>
        <taxon>Fungi</taxon>
        <taxon>Dikarya</taxon>
        <taxon>Ascomycota</taxon>
        <taxon>Pezizomycotina</taxon>
        <taxon>Dothideomycetes</taxon>
        <taxon>Dothideomycetes incertae sedis</taxon>
        <taxon>Zopfiaceae</taxon>
        <taxon>Zopfia</taxon>
    </lineage>
</organism>
<dbReference type="AlphaFoldDB" id="A0A6A6EQY6"/>
<dbReference type="PANTHER" id="PTHR35041:SF6">
    <property type="entry name" value="FORMYLMETHIONINE DEFORMYLASE-LIKE PROTEIN-RELATED"/>
    <property type="match status" value="1"/>
</dbReference>
<keyword evidence="1" id="KW-0472">Membrane</keyword>
<sequence>MKLRYGPNGPQKGIHWKNPVLMLAFYALAVLCALGHHLLYQYLDGRVPDHQDWYLRAGTAFAVVSKILLSTSVGISFAQRSWKTARSQYLSLGAIDSLFGAASNPLALANVELIARAKLALALTLLIWLSPLITIFTPGSLTTIQKTIESQQRIPVPSLNMTLSSDAFQGNNTAGTLDLFKLGTIIGKQISTFFDGPSNAALAIVYQTVYQGQIVNAESPCGARDCSFRQEFQAPSYHCEDVAVEALNSPWCQISEQGIANKTCILEDPEVFGFANIMYSAGNGSGGVDTFSNVTYGDGNFWFMFRDYDPELRDPNATIGYQSSPYRNVSFRCSIWDTTYKVRRLFSGGTQRMIDTELEKLAPIENATSGYITVSYKISFNGGVWAPQDGLNLAGTKFVQRTPWQKPIDWLPVSDFKQRFEELSQNITLSLFALNNLSYLRMANNTPVDFVSFQSAYAYDKKALLVTYGIAMLLALMVVIVGLGSFLENGVSMNIGFMSIMATTRNPRLDELVTDGCIGAEGLMDGFKDTKVMFGKQPQTGVQGSFRQRQFPTLSFGEHSEKI</sequence>
<feature type="transmembrane region" description="Helical" evidence="1">
    <location>
        <begin position="119"/>
        <end position="144"/>
    </location>
</feature>
<evidence type="ECO:0000313" key="3">
    <source>
        <dbReference type="Proteomes" id="UP000800200"/>
    </source>
</evidence>
<dbReference type="PANTHER" id="PTHR35041">
    <property type="entry name" value="MEDIATOR OF RNA POLYMERASE II TRANSCRIPTION SUBUNIT 1"/>
    <property type="match status" value="1"/>
</dbReference>
<dbReference type="OrthoDB" id="5322539at2759"/>
<accession>A0A6A6EQY6</accession>
<evidence type="ECO:0000256" key="1">
    <source>
        <dbReference type="SAM" id="Phobius"/>
    </source>
</evidence>
<protein>
    <submittedName>
        <fullName evidence="2">Uncharacterized protein</fullName>
    </submittedName>
</protein>
<feature type="transmembrane region" description="Helical" evidence="1">
    <location>
        <begin position="89"/>
        <end position="107"/>
    </location>
</feature>
<dbReference type="EMBL" id="ML994611">
    <property type="protein sequence ID" value="KAF2194597.1"/>
    <property type="molecule type" value="Genomic_DNA"/>
</dbReference>
<feature type="transmembrane region" description="Helical" evidence="1">
    <location>
        <begin position="20"/>
        <end position="41"/>
    </location>
</feature>
<proteinExistence type="predicted"/>